<evidence type="ECO:0000313" key="2">
    <source>
        <dbReference type="EMBL" id="PSC73369.1"/>
    </source>
</evidence>
<sequence>MGAAPGMAAERVRTRWLRVLGMLLVVLAAFGTLSWQALALSQQHATAEQQEQQRSATRRAAPASVAAMMEALVEAPLPRRNANLSVDAPLFFFHQRKTGGSSMRAAIVDAADALELPSFVPCFHGVPCDTYHIGNKTAAIYAGHFYWGEQRELARRAKFQSAGAHWRNPQFNASCLTMFRDPISRLESCYYFRFIQERYIRHKHYTCLDKLKPAEINHMFTEGRTLYGRSCLNEPFRILSGLVDELDLAALSAAPASDNALLTAALGLTLDHLKKCVPVVLERPESLRLVRHWFPQLAPAFEELRHERKGRMPRCPLSDRTKSLLADLAVGERVVYDAAVRRMEALLAALPPAEEEEEEEEGAPRAAAAAAAGEEEGEAAAAAAQRKPHDKG</sequence>
<dbReference type="GO" id="GO:0016874">
    <property type="term" value="F:ligase activity"/>
    <property type="evidence" value="ECO:0007669"/>
    <property type="project" value="UniProtKB-KW"/>
</dbReference>
<accession>A0A2P6VH04</accession>
<dbReference type="AlphaFoldDB" id="A0A2P6VH04"/>
<dbReference type="OrthoDB" id="409510at2759"/>
<reference evidence="2 3" key="1">
    <citation type="journal article" date="2018" name="Plant J.">
        <title>Genome sequences of Chlorella sorokiniana UTEX 1602 and Micractinium conductrix SAG 241.80: implications to maltose excretion by a green alga.</title>
        <authorList>
            <person name="Arriola M.B."/>
            <person name="Velmurugan N."/>
            <person name="Zhang Y."/>
            <person name="Plunkett M.H."/>
            <person name="Hondzo H."/>
            <person name="Barney B.M."/>
        </authorList>
    </citation>
    <scope>NUCLEOTIDE SEQUENCE [LARGE SCALE GENOMIC DNA]</scope>
    <source>
        <strain evidence="2 3">SAG 241.80</strain>
    </source>
</reference>
<organism evidence="2 3">
    <name type="scientific">Micractinium conductrix</name>
    <dbReference type="NCBI Taxonomy" id="554055"/>
    <lineage>
        <taxon>Eukaryota</taxon>
        <taxon>Viridiplantae</taxon>
        <taxon>Chlorophyta</taxon>
        <taxon>core chlorophytes</taxon>
        <taxon>Trebouxiophyceae</taxon>
        <taxon>Chlorellales</taxon>
        <taxon>Chlorellaceae</taxon>
        <taxon>Chlorella clade</taxon>
        <taxon>Micractinium</taxon>
    </lineage>
</organism>
<keyword evidence="3" id="KW-1185">Reference proteome</keyword>
<feature type="region of interest" description="Disordered" evidence="1">
    <location>
        <begin position="351"/>
        <end position="392"/>
    </location>
</feature>
<protein>
    <submittedName>
        <fullName evidence="2">RNA-splicing ligase</fullName>
    </submittedName>
</protein>
<evidence type="ECO:0000256" key="1">
    <source>
        <dbReference type="SAM" id="MobiDB-lite"/>
    </source>
</evidence>
<evidence type="ECO:0000313" key="3">
    <source>
        <dbReference type="Proteomes" id="UP000239649"/>
    </source>
</evidence>
<dbReference type="InterPro" id="IPR027417">
    <property type="entry name" value="P-loop_NTPase"/>
</dbReference>
<keyword evidence="2" id="KW-0436">Ligase</keyword>
<dbReference type="Proteomes" id="UP000239649">
    <property type="component" value="Unassembled WGS sequence"/>
</dbReference>
<comment type="caution">
    <text evidence="2">The sequence shown here is derived from an EMBL/GenBank/DDBJ whole genome shotgun (WGS) entry which is preliminary data.</text>
</comment>
<proteinExistence type="predicted"/>
<dbReference type="EMBL" id="LHPF02000007">
    <property type="protein sequence ID" value="PSC73369.1"/>
    <property type="molecule type" value="Genomic_DNA"/>
</dbReference>
<dbReference type="Gene3D" id="3.40.50.300">
    <property type="entry name" value="P-loop containing nucleotide triphosphate hydrolases"/>
    <property type="match status" value="1"/>
</dbReference>
<name>A0A2P6VH04_9CHLO</name>
<gene>
    <name evidence="2" type="ORF">C2E20_3322</name>
</gene>